<dbReference type="Pfam" id="PF01253">
    <property type="entry name" value="SUI1"/>
    <property type="match status" value="1"/>
</dbReference>
<dbReference type="GO" id="GO:0001731">
    <property type="term" value="P:formation of translation preinitiation complex"/>
    <property type="evidence" value="ECO:0007669"/>
    <property type="project" value="TreeGrafter"/>
</dbReference>
<organism evidence="5 6">
    <name type="scientific">Ilyomonas limi</name>
    <dbReference type="NCBI Taxonomy" id="2575867"/>
    <lineage>
        <taxon>Bacteria</taxon>
        <taxon>Pseudomonadati</taxon>
        <taxon>Bacteroidota</taxon>
        <taxon>Chitinophagia</taxon>
        <taxon>Chitinophagales</taxon>
        <taxon>Chitinophagaceae</taxon>
        <taxon>Ilyomonas</taxon>
    </lineage>
</organism>
<keyword evidence="2" id="KW-0810">Translation regulation</keyword>
<evidence type="ECO:0000313" key="5">
    <source>
        <dbReference type="EMBL" id="TKK69773.1"/>
    </source>
</evidence>
<proteinExistence type="inferred from homology"/>
<dbReference type="GO" id="GO:0003743">
    <property type="term" value="F:translation initiation factor activity"/>
    <property type="evidence" value="ECO:0007669"/>
    <property type="project" value="UniProtKB-KW"/>
</dbReference>
<dbReference type="AlphaFoldDB" id="A0A4V5UUM9"/>
<feature type="domain" description="SUI1" evidence="4">
    <location>
        <begin position="46"/>
        <end position="107"/>
    </location>
</feature>
<name>A0A4V5UUM9_9BACT</name>
<dbReference type="Proteomes" id="UP000305848">
    <property type="component" value="Unassembled WGS sequence"/>
</dbReference>
<dbReference type="GO" id="GO:0006417">
    <property type="term" value="P:regulation of translation"/>
    <property type="evidence" value="ECO:0007669"/>
    <property type="project" value="UniProtKB-KW"/>
</dbReference>
<dbReference type="OrthoDB" id="9792915at2"/>
<dbReference type="InterPro" id="IPR036877">
    <property type="entry name" value="SUI1_dom_sf"/>
</dbReference>
<accession>A0A4V5UUM9</accession>
<dbReference type="EMBL" id="SZQL01000004">
    <property type="protein sequence ID" value="TKK69773.1"/>
    <property type="molecule type" value="Genomic_DNA"/>
</dbReference>
<evidence type="ECO:0000259" key="4">
    <source>
        <dbReference type="PROSITE" id="PS50296"/>
    </source>
</evidence>
<reference evidence="5 6" key="1">
    <citation type="submission" date="2019-05" db="EMBL/GenBank/DDBJ databases">
        <title>Panacibacter sp. strain 17mud1-8 Genome sequencing and assembly.</title>
        <authorList>
            <person name="Chhetri G."/>
        </authorList>
    </citation>
    <scope>NUCLEOTIDE SEQUENCE [LARGE SCALE GENOMIC DNA]</scope>
    <source>
        <strain evidence="5 6">17mud1-8</strain>
    </source>
</reference>
<comment type="caution">
    <text evidence="5">The sequence shown here is derived from an EMBL/GenBank/DDBJ whole genome shotgun (WGS) entry which is preliminary data.</text>
</comment>
<keyword evidence="5" id="KW-0396">Initiation factor</keyword>
<dbReference type="CDD" id="cd11567">
    <property type="entry name" value="YciH_like"/>
    <property type="match status" value="1"/>
</dbReference>
<dbReference type="PIRSF" id="PIRSF037511">
    <property type="entry name" value="Transl_init_SUI1_pro"/>
    <property type="match status" value="1"/>
</dbReference>
<evidence type="ECO:0000313" key="6">
    <source>
        <dbReference type="Proteomes" id="UP000305848"/>
    </source>
</evidence>
<dbReference type="PANTHER" id="PTHR12789:SF0">
    <property type="entry name" value="DENSITY-REGULATED PROTEIN"/>
    <property type="match status" value="1"/>
</dbReference>
<gene>
    <name evidence="5" type="ORF">FC093_06710</name>
</gene>
<dbReference type="PROSITE" id="PS50296">
    <property type="entry name" value="SUI1"/>
    <property type="match status" value="1"/>
</dbReference>
<sequence>MSKKYKGDKHGFVYSTDPDFSYQQEEKAAANTLPPAQQKLRIRLETKHRGGKTVTLITGFVGTDEDLQELGKKLKNVCGTGGSAKDNEIIIQGDQRGKVLQWLLKNGYTGTK</sequence>
<dbReference type="InterPro" id="IPR001950">
    <property type="entry name" value="SUI1"/>
</dbReference>
<dbReference type="InterPro" id="IPR050318">
    <property type="entry name" value="DENR/SUI1_TIF"/>
</dbReference>
<dbReference type="InterPro" id="IPR005872">
    <property type="entry name" value="SUI1_arc_bac"/>
</dbReference>
<evidence type="ECO:0000256" key="3">
    <source>
        <dbReference type="ARBA" id="ARBA00022917"/>
    </source>
</evidence>
<keyword evidence="6" id="KW-1185">Reference proteome</keyword>
<evidence type="ECO:0000256" key="1">
    <source>
        <dbReference type="ARBA" id="ARBA00005422"/>
    </source>
</evidence>
<dbReference type="RefSeq" id="WP_137260994.1">
    <property type="nucleotide sequence ID" value="NZ_SZQL01000004.1"/>
</dbReference>
<dbReference type="SUPFAM" id="SSF55159">
    <property type="entry name" value="eIF1-like"/>
    <property type="match status" value="1"/>
</dbReference>
<keyword evidence="3" id="KW-0648">Protein biosynthesis</keyword>
<dbReference type="PANTHER" id="PTHR12789">
    <property type="entry name" value="DENSITY-REGULATED PROTEIN HOMOLOG"/>
    <property type="match status" value="1"/>
</dbReference>
<dbReference type="Gene3D" id="3.30.780.10">
    <property type="entry name" value="SUI1-like domain"/>
    <property type="match status" value="1"/>
</dbReference>
<evidence type="ECO:0000256" key="2">
    <source>
        <dbReference type="ARBA" id="ARBA00022845"/>
    </source>
</evidence>
<comment type="similarity">
    <text evidence="1">Belongs to the SUI1 family.</text>
</comment>
<protein>
    <submittedName>
        <fullName evidence="5">Translation initiation factor</fullName>
    </submittedName>
</protein>
<dbReference type="GO" id="GO:0003729">
    <property type="term" value="F:mRNA binding"/>
    <property type="evidence" value="ECO:0007669"/>
    <property type="project" value="TreeGrafter"/>
</dbReference>
<dbReference type="GO" id="GO:0002188">
    <property type="term" value="P:translation reinitiation"/>
    <property type="evidence" value="ECO:0007669"/>
    <property type="project" value="TreeGrafter"/>
</dbReference>